<comment type="caution">
    <text evidence="2">The sequence shown here is derived from an EMBL/GenBank/DDBJ whole genome shotgun (WGS) entry which is preliminary data.</text>
</comment>
<organism evidence="2 6">
    <name type="scientific">Phytophthora fragariae</name>
    <dbReference type="NCBI Taxonomy" id="53985"/>
    <lineage>
        <taxon>Eukaryota</taxon>
        <taxon>Sar</taxon>
        <taxon>Stramenopiles</taxon>
        <taxon>Oomycota</taxon>
        <taxon>Peronosporomycetes</taxon>
        <taxon>Peronosporales</taxon>
        <taxon>Peronosporaceae</taxon>
        <taxon>Phytophthora</taxon>
    </lineage>
</organism>
<accession>A0A6A3GLR9</accession>
<evidence type="ECO:0000313" key="4">
    <source>
        <dbReference type="Proteomes" id="UP000429523"/>
    </source>
</evidence>
<dbReference type="AlphaFoldDB" id="A0A6A3GLR9"/>
<name>A0A6A3GLR9_9STRA</name>
<evidence type="ECO:0000313" key="5">
    <source>
        <dbReference type="Proteomes" id="UP000441208"/>
    </source>
</evidence>
<dbReference type="EMBL" id="QXFZ01001888">
    <property type="protein sequence ID" value="KAE9083568.1"/>
    <property type="molecule type" value="Genomic_DNA"/>
</dbReference>
<evidence type="ECO:0000313" key="3">
    <source>
        <dbReference type="EMBL" id="KAE9083568.1"/>
    </source>
</evidence>
<protein>
    <submittedName>
        <fullName evidence="2">Uncharacterized protein</fullName>
    </submittedName>
</protein>
<dbReference type="Proteomes" id="UP000441208">
    <property type="component" value="Unassembled WGS sequence"/>
</dbReference>
<evidence type="ECO:0000313" key="2">
    <source>
        <dbReference type="EMBL" id="KAE8958363.1"/>
    </source>
</evidence>
<dbReference type="Proteomes" id="UP000460718">
    <property type="component" value="Unassembled WGS sequence"/>
</dbReference>
<dbReference type="EMBL" id="QXGF01000451">
    <property type="protein sequence ID" value="KAE8940038.1"/>
    <property type="molecule type" value="Genomic_DNA"/>
</dbReference>
<dbReference type="Proteomes" id="UP000429523">
    <property type="component" value="Unassembled WGS sequence"/>
</dbReference>
<reference evidence="2 6" key="1">
    <citation type="submission" date="2018-09" db="EMBL/GenBank/DDBJ databases">
        <title>Genomic investigation of the strawberry pathogen Phytophthora fragariae indicates pathogenicity is determined by transcriptional variation in three key races.</title>
        <authorList>
            <person name="Adams T.M."/>
            <person name="Armitage A.D."/>
            <person name="Sobczyk M.K."/>
            <person name="Bates H.J."/>
            <person name="Dunwell J.M."/>
            <person name="Nellist C.F."/>
            <person name="Harrison R.J."/>
        </authorList>
    </citation>
    <scope>NUCLEOTIDE SEQUENCE [LARGE SCALE GENOMIC DNA]</scope>
    <source>
        <strain evidence="3 5">NOV-71</strain>
        <strain evidence="1 4">NOV-9</strain>
        <strain evidence="2 6">SCRP245</strain>
    </source>
</reference>
<sequence>MPKVCRIRCRSCRLNARVRVLPSACAFLNALAMASARSSTRCFLCSCRITIRDSSALVRCEAVTAPRAG</sequence>
<gene>
    <name evidence="3" type="ORF">PF007_g21839</name>
    <name evidence="1" type="ORF">PF009_g10153</name>
    <name evidence="2" type="ORF">PF011_g30797</name>
</gene>
<dbReference type="EMBL" id="QXFW01006828">
    <property type="protein sequence ID" value="KAE8958363.1"/>
    <property type="molecule type" value="Genomic_DNA"/>
</dbReference>
<proteinExistence type="predicted"/>
<evidence type="ECO:0000313" key="6">
    <source>
        <dbReference type="Proteomes" id="UP000460718"/>
    </source>
</evidence>
<evidence type="ECO:0000313" key="1">
    <source>
        <dbReference type="EMBL" id="KAE8940038.1"/>
    </source>
</evidence>